<sequence length="348" mass="38447">MDVENEWVLIDPTGSLLAVGDTPYKAVSPQGILAPQGRRLLLPAIEEVIASGNPVEHLTDGVVVRALPIVTAKTGSLTAVHAIYRAQHEAERDRPIVGCWEWELENVHAERAIHIYWDDAMFKLYELDRTDPEFADLTSGATPMPAWLNNLIAFEHRAEMYTYLDQWIHSPGNKVPIFRYHIMTGRGEAQPSTKQLRFAGDGERVGDTLWLRGITHEAPEGDGHVIPDFIEVRSEDLLRAAFDLTDAALAAIDTRTWSLYMWSKAQWVKARLTAPGNGSLLNLLKLDDLGAVQSYLAAAAKTPAVAETPIVARFQTEAGDYEPFLIRASGVDAGTVKGRFVLCRITPG</sequence>
<dbReference type="Proteomes" id="UP000571817">
    <property type="component" value="Unassembled WGS sequence"/>
</dbReference>
<dbReference type="AlphaFoldDB" id="A0A853DIC6"/>
<dbReference type="RefSeq" id="WP_179483919.1">
    <property type="nucleotide sequence ID" value="NZ_JACCFW010000003.1"/>
</dbReference>
<keyword evidence="2" id="KW-1185">Reference proteome</keyword>
<reference evidence="1 2" key="1">
    <citation type="submission" date="2020-07" db="EMBL/GenBank/DDBJ databases">
        <title>Sequencing the genomes of 1000 actinobacteria strains.</title>
        <authorList>
            <person name="Klenk H.-P."/>
        </authorList>
    </citation>
    <scope>NUCLEOTIDE SEQUENCE [LARGE SCALE GENOMIC DNA]</scope>
    <source>
        <strain evidence="1 2">DSM 29531</strain>
    </source>
</reference>
<gene>
    <name evidence="1" type="ORF">HNR15_003546</name>
</gene>
<evidence type="ECO:0000313" key="1">
    <source>
        <dbReference type="EMBL" id="NYJ76528.1"/>
    </source>
</evidence>
<comment type="caution">
    <text evidence="1">The sequence shown here is derived from an EMBL/GenBank/DDBJ whole genome shotgun (WGS) entry which is preliminary data.</text>
</comment>
<name>A0A853DIC6_9MICO</name>
<dbReference type="EMBL" id="JACCFW010000003">
    <property type="protein sequence ID" value="NYJ76528.1"/>
    <property type="molecule type" value="Genomic_DNA"/>
</dbReference>
<protein>
    <recommendedName>
        <fullName evidence="3">Rv3651-like N-terminal domain-containing protein</fullName>
    </recommendedName>
</protein>
<evidence type="ECO:0008006" key="3">
    <source>
        <dbReference type="Google" id="ProtNLM"/>
    </source>
</evidence>
<proteinExistence type="predicted"/>
<accession>A0A853DIC6</accession>
<evidence type="ECO:0000313" key="2">
    <source>
        <dbReference type="Proteomes" id="UP000571817"/>
    </source>
</evidence>
<organism evidence="1 2">
    <name type="scientific">Allobranchiibius huperziae</name>
    <dbReference type="NCBI Taxonomy" id="1874116"/>
    <lineage>
        <taxon>Bacteria</taxon>
        <taxon>Bacillati</taxon>
        <taxon>Actinomycetota</taxon>
        <taxon>Actinomycetes</taxon>
        <taxon>Micrococcales</taxon>
        <taxon>Dermacoccaceae</taxon>
        <taxon>Allobranchiibius</taxon>
    </lineage>
</organism>